<dbReference type="AlphaFoldDB" id="A0A1D9G8F0"/>
<evidence type="ECO:0000313" key="3">
    <source>
        <dbReference type="EMBL" id="AOY83936.1"/>
    </source>
</evidence>
<organism evidence="3 4">
    <name type="scientific">Moorena producens (strain JHB)</name>
    <dbReference type="NCBI Taxonomy" id="1454205"/>
    <lineage>
        <taxon>Bacteria</taxon>
        <taxon>Bacillati</taxon>
        <taxon>Cyanobacteriota</taxon>
        <taxon>Cyanophyceae</taxon>
        <taxon>Coleofasciculales</taxon>
        <taxon>Coleofasciculaceae</taxon>
        <taxon>Moorena</taxon>
    </lineage>
</organism>
<dbReference type="InterPro" id="IPR001296">
    <property type="entry name" value="Glyco_trans_1"/>
</dbReference>
<gene>
    <name evidence="3" type="ORF">BJP36_32450</name>
</gene>
<dbReference type="Gene3D" id="3.40.50.2000">
    <property type="entry name" value="Glycogen Phosphorylase B"/>
    <property type="match status" value="2"/>
</dbReference>
<evidence type="ECO:0000259" key="1">
    <source>
        <dbReference type="Pfam" id="PF00534"/>
    </source>
</evidence>
<feature type="domain" description="Glycosyl transferase family 1" evidence="1">
    <location>
        <begin position="242"/>
        <end position="382"/>
    </location>
</feature>
<protein>
    <submittedName>
        <fullName evidence="3">Glycosyltransferase family 4 protein</fullName>
    </submittedName>
</protein>
<evidence type="ECO:0000313" key="4">
    <source>
        <dbReference type="Proteomes" id="UP000176944"/>
    </source>
</evidence>
<feature type="domain" description="Glycosyltransferase subfamily 4-like N-terminal" evidence="2">
    <location>
        <begin position="12"/>
        <end position="210"/>
    </location>
</feature>
<dbReference type="GO" id="GO:0016757">
    <property type="term" value="F:glycosyltransferase activity"/>
    <property type="evidence" value="ECO:0007669"/>
    <property type="project" value="InterPro"/>
</dbReference>
<dbReference type="SUPFAM" id="SSF53756">
    <property type="entry name" value="UDP-Glycosyltransferase/glycogen phosphorylase"/>
    <property type="match status" value="1"/>
</dbReference>
<reference evidence="4" key="1">
    <citation type="submission" date="2016-10" db="EMBL/GenBank/DDBJ databases">
        <title>Comparative genomics uncovers the prolific and rare metabolic potential of the cyanobacterial genus Moorea.</title>
        <authorList>
            <person name="Leao T."/>
            <person name="Castelao G."/>
            <person name="Korobeynikov A."/>
            <person name="Monroe E.A."/>
            <person name="Podell S."/>
            <person name="Glukhov E."/>
            <person name="Allen E."/>
            <person name="Gerwick W.H."/>
            <person name="Gerwick L."/>
        </authorList>
    </citation>
    <scope>NUCLEOTIDE SEQUENCE [LARGE SCALE GENOMIC DNA]</scope>
    <source>
        <strain evidence="4">JHB</strain>
    </source>
</reference>
<dbReference type="Pfam" id="PF13439">
    <property type="entry name" value="Glyco_transf_4"/>
    <property type="match status" value="1"/>
</dbReference>
<name>A0A1D9G8F0_MOOP1</name>
<accession>A0A1D9G8F0</accession>
<dbReference type="Proteomes" id="UP000176944">
    <property type="component" value="Chromosome"/>
</dbReference>
<dbReference type="Pfam" id="PF00534">
    <property type="entry name" value="Glycos_transf_1"/>
    <property type="match status" value="1"/>
</dbReference>
<evidence type="ECO:0000259" key="2">
    <source>
        <dbReference type="Pfam" id="PF13439"/>
    </source>
</evidence>
<sequence length="417" mass="46279">MNILHINQTDKIGGAAIAAYRIHQGLLKNEIDSRFLVDSAITNSSRVAKVPPRGKIDYQLRKLTTAFGLNNIYITNSAEICQHPFYENADVLHFHNLHTGYLNYLALPSITRNKPAVLTLHDMWSFTGHCAYSFDCKRWQSGCGSCPYLETDPPIKRDATAIEWKLKQWSYRRSNLAAIIATSQWNVAQAKQSILSHIPVHYIPLGLDIEAYQPFDTKQCRSLLGLPNNKKVLMCGAQNLTNSRKGGDILLKALSSLPQSLKSETVLLTLGDGGEVISESVGIQTQNLGFVSSDHLKAIAYSAADLFLFPTRADAFGLVALEAMACGTPTVSFKVGGVPDLVRPGTTGYLAEPENFEDFCSGMVQLLTDQSLREYMSQQCRKVALTEYSSKLQTERHINLYRSILEESKDRLSKPTS</sequence>
<dbReference type="EMBL" id="CP017708">
    <property type="protein sequence ID" value="AOY83936.1"/>
    <property type="molecule type" value="Genomic_DNA"/>
</dbReference>
<proteinExistence type="predicted"/>
<dbReference type="CDD" id="cd03825">
    <property type="entry name" value="GT4_WcaC-like"/>
    <property type="match status" value="1"/>
</dbReference>
<dbReference type="PANTHER" id="PTHR12526">
    <property type="entry name" value="GLYCOSYLTRANSFERASE"/>
    <property type="match status" value="1"/>
</dbReference>
<dbReference type="PANTHER" id="PTHR12526:SF635">
    <property type="entry name" value="GLYCOSYL TRANSFERASE GROUP 1"/>
    <property type="match status" value="1"/>
</dbReference>
<dbReference type="InterPro" id="IPR028098">
    <property type="entry name" value="Glyco_trans_4-like_N"/>
</dbReference>